<evidence type="ECO:0000256" key="3">
    <source>
        <dbReference type="ARBA" id="ARBA00022729"/>
    </source>
</evidence>
<dbReference type="RefSeq" id="WP_306885262.1">
    <property type="nucleotide sequence ID" value="NZ_JAUSUL010000002.1"/>
</dbReference>
<evidence type="ECO:0000313" key="6">
    <source>
        <dbReference type="Proteomes" id="UP001229244"/>
    </source>
</evidence>
<dbReference type="GO" id="GO:0043190">
    <property type="term" value="C:ATP-binding cassette (ABC) transporter complex"/>
    <property type="evidence" value="ECO:0007669"/>
    <property type="project" value="InterPro"/>
</dbReference>
<accession>A0AAE3VPJ2</accession>
<proteinExistence type="inferred from homology"/>
<evidence type="ECO:0000259" key="4">
    <source>
        <dbReference type="Pfam" id="PF00496"/>
    </source>
</evidence>
<dbReference type="Gene3D" id="3.40.190.10">
    <property type="entry name" value="Periplasmic binding protein-like II"/>
    <property type="match status" value="1"/>
</dbReference>
<dbReference type="PANTHER" id="PTHR30290:SF38">
    <property type="entry name" value="D,D-DIPEPTIDE-BINDING PERIPLASMIC PROTEIN DDPA-RELATED"/>
    <property type="match status" value="1"/>
</dbReference>
<dbReference type="GO" id="GO:1904680">
    <property type="term" value="F:peptide transmembrane transporter activity"/>
    <property type="evidence" value="ECO:0007669"/>
    <property type="project" value="TreeGrafter"/>
</dbReference>
<reference evidence="5" key="1">
    <citation type="submission" date="2023-07" db="EMBL/GenBank/DDBJ databases">
        <title>Genomic Encyclopedia of Type Strains, Phase IV (KMG-IV): sequencing the most valuable type-strain genomes for metagenomic binning, comparative biology and taxonomic classification.</title>
        <authorList>
            <person name="Goeker M."/>
        </authorList>
    </citation>
    <scope>NUCLEOTIDE SEQUENCE</scope>
    <source>
        <strain evidence="5">DSM 21202</strain>
    </source>
</reference>
<dbReference type="InterPro" id="IPR030678">
    <property type="entry name" value="Peptide/Ni-bd"/>
</dbReference>
<feature type="domain" description="Solute-binding protein family 5" evidence="4">
    <location>
        <begin position="82"/>
        <end position="429"/>
    </location>
</feature>
<dbReference type="EMBL" id="JAUSUL010000002">
    <property type="protein sequence ID" value="MDQ0315430.1"/>
    <property type="molecule type" value="Genomic_DNA"/>
</dbReference>
<dbReference type="Pfam" id="PF00496">
    <property type="entry name" value="SBP_bac_5"/>
    <property type="match status" value="1"/>
</dbReference>
<protein>
    <submittedName>
        <fullName evidence="5">Peptide/nickel transport system substrate-binding protein</fullName>
    </submittedName>
</protein>
<comment type="similarity">
    <text evidence="2">Belongs to the bacterial solute-binding protein 5 family.</text>
</comment>
<comment type="caution">
    <text evidence="5">The sequence shown here is derived from an EMBL/GenBank/DDBJ whole genome shotgun (WGS) entry which is preliminary data.</text>
</comment>
<evidence type="ECO:0000313" key="5">
    <source>
        <dbReference type="EMBL" id="MDQ0315430.1"/>
    </source>
</evidence>
<sequence length="515" mass="56964">MTGPSLSRRTMLQLSGAGAATLLIPGGVGRVLAQDGSTVTIAYNVNLPSFDPTVGASAVNPTIQSIYQAVFDPYIRQAPDLEFEPGILTDWGWNEDKTKIHMTVRDDAVWHNGDKVTPEDVVWSLERAGNENTGNPIQFVWSTIGNFQIDGNTVTADVKQYQPDLFKWMAFLTGYVLPKKYYEEVGPEGFEAKPIGSGPYMVDTFERNAFLRLKANPDYWGGKPAFETVIFKFVPDATSRVAEIESGAADVTLEIPYEEFDRLKDKPGIVGETIPISDIAMIFINDIGVMKDENVRRAAAMSINKKAIVDRLLRGYGVPIDTLQTPEYDAYDPSITVPYDPDMAKELLAKSGYSPDNPVKFTIQTTRGFKPKDYEMVQAIVGMWRQVGIEATIEVYEIAKHFELRARDELAEAAFYNWGNAIGDPSTSTGHAMFGPSPHSVWDGQEVFDAIAPLWAEKDEAKRIEGWKKVDKLIAETGAVIPLLQYVQPIVHVDSVAVVPQANGMLLPQKMTPEG</sequence>
<dbReference type="Proteomes" id="UP001229244">
    <property type="component" value="Unassembled WGS sequence"/>
</dbReference>
<dbReference type="PROSITE" id="PS51318">
    <property type="entry name" value="TAT"/>
    <property type="match status" value="1"/>
</dbReference>
<dbReference type="SUPFAM" id="SSF53850">
    <property type="entry name" value="Periplasmic binding protein-like II"/>
    <property type="match status" value="1"/>
</dbReference>
<organism evidence="5 6">
    <name type="scientific">Amorphus orientalis</name>
    <dbReference type="NCBI Taxonomy" id="649198"/>
    <lineage>
        <taxon>Bacteria</taxon>
        <taxon>Pseudomonadati</taxon>
        <taxon>Pseudomonadota</taxon>
        <taxon>Alphaproteobacteria</taxon>
        <taxon>Hyphomicrobiales</taxon>
        <taxon>Amorphaceae</taxon>
        <taxon>Amorphus</taxon>
    </lineage>
</organism>
<keyword evidence="3" id="KW-0732">Signal</keyword>
<evidence type="ECO:0000256" key="2">
    <source>
        <dbReference type="ARBA" id="ARBA00005695"/>
    </source>
</evidence>
<dbReference type="Gene3D" id="3.10.105.10">
    <property type="entry name" value="Dipeptide-binding Protein, Domain 3"/>
    <property type="match status" value="1"/>
</dbReference>
<dbReference type="PIRSF" id="PIRSF002741">
    <property type="entry name" value="MppA"/>
    <property type="match status" value="1"/>
</dbReference>
<dbReference type="AlphaFoldDB" id="A0AAE3VPJ2"/>
<dbReference type="GO" id="GO:0015833">
    <property type="term" value="P:peptide transport"/>
    <property type="evidence" value="ECO:0007669"/>
    <property type="project" value="TreeGrafter"/>
</dbReference>
<evidence type="ECO:0000256" key="1">
    <source>
        <dbReference type="ARBA" id="ARBA00004418"/>
    </source>
</evidence>
<name>A0AAE3VPJ2_9HYPH</name>
<dbReference type="GO" id="GO:0030288">
    <property type="term" value="C:outer membrane-bounded periplasmic space"/>
    <property type="evidence" value="ECO:0007669"/>
    <property type="project" value="UniProtKB-ARBA"/>
</dbReference>
<dbReference type="InterPro" id="IPR000914">
    <property type="entry name" value="SBP_5_dom"/>
</dbReference>
<dbReference type="InterPro" id="IPR006311">
    <property type="entry name" value="TAT_signal"/>
</dbReference>
<dbReference type="InterPro" id="IPR039424">
    <property type="entry name" value="SBP_5"/>
</dbReference>
<dbReference type="PANTHER" id="PTHR30290">
    <property type="entry name" value="PERIPLASMIC BINDING COMPONENT OF ABC TRANSPORTER"/>
    <property type="match status" value="1"/>
</dbReference>
<comment type="subcellular location">
    <subcellularLocation>
        <location evidence="1">Periplasm</location>
    </subcellularLocation>
</comment>
<keyword evidence="6" id="KW-1185">Reference proteome</keyword>
<gene>
    <name evidence="5" type="ORF">J2S73_001887</name>
</gene>